<sequence>MAAVRRWLRVAVLVAVCEVLLMIDMARPFQVSG</sequence>
<accession>A0A109LFF9</accession>
<keyword evidence="1" id="KW-0472">Membrane</keyword>
<dbReference type="AlphaFoldDB" id="A0A109LFF9"/>
<dbReference type="EMBL" id="LCYA01000093">
    <property type="protein sequence ID" value="KWV86509.1"/>
    <property type="molecule type" value="Genomic_DNA"/>
</dbReference>
<organism evidence="2 3">
    <name type="scientific">Pseudomonas fluorescens</name>
    <dbReference type="NCBI Taxonomy" id="294"/>
    <lineage>
        <taxon>Bacteria</taxon>
        <taxon>Pseudomonadati</taxon>
        <taxon>Pseudomonadota</taxon>
        <taxon>Gammaproteobacteria</taxon>
        <taxon>Pseudomonadales</taxon>
        <taxon>Pseudomonadaceae</taxon>
        <taxon>Pseudomonas</taxon>
    </lineage>
</organism>
<evidence type="ECO:0000313" key="3">
    <source>
        <dbReference type="Proteomes" id="UP000061348"/>
    </source>
</evidence>
<feature type="transmembrane region" description="Helical" evidence="1">
    <location>
        <begin position="7"/>
        <end position="26"/>
    </location>
</feature>
<keyword evidence="1" id="KW-0812">Transmembrane</keyword>
<keyword evidence="1" id="KW-1133">Transmembrane helix</keyword>
<proteinExistence type="predicted"/>
<name>A0A109LFF9_PSEFL</name>
<dbReference type="Proteomes" id="UP000061348">
    <property type="component" value="Unassembled WGS sequence"/>
</dbReference>
<evidence type="ECO:0000313" key="2">
    <source>
        <dbReference type="EMBL" id="KWV86509.1"/>
    </source>
</evidence>
<reference evidence="2 3" key="1">
    <citation type="submission" date="2015-05" db="EMBL/GenBank/DDBJ databases">
        <title>A genomic and transcriptomic approach to investigate the blue pigment phenotype in Pseudomonas fluorescens.</title>
        <authorList>
            <person name="Andreani N.A."/>
            <person name="Cardazzo B."/>
        </authorList>
    </citation>
    <scope>NUCLEOTIDE SEQUENCE [LARGE SCALE GENOMIC DNA]</scope>
    <source>
        <strain evidence="2 3">Ps_22</strain>
    </source>
</reference>
<gene>
    <name evidence="2" type="ORF">PFLmoz3_03942</name>
</gene>
<evidence type="ECO:0000256" key="1">
    <source>
        <dbReference type="SAM" id="Phobius"/>
    </source>
</evidence>
<protein>
    <submittedName>
        <fullName evidence="2">Uncharacterized protein</fullName>
    </submittedName>
</protein>
<comment type="caution">
    <text evidence="2">The sequence shown here is derived from an EMBL/GenBank/DDBJ whole genome shotgun (WGS) entry which is preliminary data.</text>
</comment>